<feature type="compositionally biased region" description="Gly residues" evidence="1">
    <location>
        <begin position="1111"/>
        <end position="1120"/>
    </location>
</feature>
<feature type="region of interest" description="Disordered" evidence="1">
    <location>
        <begin position="1111"/>
        <end position="1136"/>
    </location>
</feature>
<reference evidence="3" key="2">
    <citation type="submission" date="2023-05" db="EMBL/GenBank/DDBJ databases">
        <authorList>
            <consortium name="Lawrence Berkeley National Laboratory"/>
            <person name="Steindorff A."/>
            <person name="Hensen N."/>
            <person name="Bonometti L."/>
            <person name="Westerberg I."/>
            <person name="Brannstrom I.O."/>
            <person name="Guillou S."/>
            <person name="Cros-Aarteil S."/>
            <person name="Calhoun S."/>
            <person name="Haridas S."/>
            <person name="Kuo A."/>
            <person name="Mondo S."/>
            <person name="Pangilinan J."/>
            <person name="Riley R."/>
            <person name="Labutti K."/>
            <person name="Andreopoulos B."/>
            <person name="Lipzen A."/>
            <person name="Chen C."/>
            <person name="Yanf M."/>
            <person name="Daum C."/>
            <person name="Ng V."/>
            <person name="Clum A."/>
            <person name="Ohm R."/>
            <person name="Martin F."/>
            <person name="Silar P."/>
            <person name="Natvig D."/>
            <person name="Lalanne C."/>
            <person name="Gautier V."/>
            <person name="Ament-Velasquez S.L."/>
            <person name="Kruys A."/>
            <person name="Hutchinson M.I."/>
            <person name="Powell A.J."/>
            <person name="Barry K."/>
            <person name="Miller A.N."/>
            <person name="Grigoriev I.V."/>
            <person name="Debuchy R."/>
            <person name="Gladieux P."/>
            <person name="Thoren M.H."/>
            <person name="Johannesson H."/>
        </authorList>
    </citation>
    <scope>NUCLEOTIDE SEQUENCE</scope>
    <source>
        <strain evidence="3">CBS 538.74</strain>
    </source>
</reference>
<feature type="domain" description="LRR-containing protein second PH" evidence="2">
    <location>
        <begin position="282"/>
        <end position="403"/>
    </location>
</feature>
<keyword evidence="4" id="KW-1185">Reference proteome</keyword>
<dbReference type="SUPFAM" id="SSF52047">
    <property type="entry name" value="RNI-like"/>
    <property type="match status" value="1"/>
</dbReference>
<dbReference type="InterPro" id="IPR057334">
    <property type="entry name" value="PH_2nd_LRR"/>
</dbReference>
<feature type="compositionally biased region" description="Polar residues" evidence="1">
    <location>
        <begin position="20"/>
        <end position="30"/>
    </location>
</feature>
<dbReference type="Pfam" id="PF25353">
    <property type="entry name" value="PH_2nd_LRR"/>
    <property type="match status" value="1"/>
</dbReference>
<dbReference type="Gene3D" id="3.80.10.10">
    <property type="entry name" value="Ribonuclease Inhibitor"/>
    <property type="match status" value="1"/>
</dbReference>
<organism evidence="3 4">
    <name type="scientific">Chaetomidium leptoderma</name>
    <dbReference type="NCBI Taxonomy" id="669021"/>
    <lineage>
        <taxon>Eukaryota</taxon>
        <taxon>Fungi</taxon>
        <taxon>Dikarya</taxon>
        <taxon>Ascomycota</taxon>
        <taxon>Pezizomycotina</taxon>
        <taxon>Sordariomycetes</taxon>
        <taxon>Sordariomycetidae</taxon>
        <taxon>Sordariales</taxon>
        <taxon>Chaetomiaceae</taxon>
        <taxon>Chaetomidium</taxon>
    </lineage>
</organism>
<dbReference type="AlphaFoldDB" id="A0AAN6ZXR7"/>
<evidence type="ECO:0000313" key="4">
    <source>
        <dbReference type="Proteomes" id="UP001302745"/>
    </source>
</evidence>
<feature type="region of interest" description="Disordered" evidence="1">
    <location>
        <begin position="1055"/>
        <end position="1081"/>
    </location>
</feature>
<evidence type="ECO:0000313" key="3">
    <source>
        <dbReference type="EMBL" id="KAK4155900.1"/>
    </source>
</evidence>
<dbReference type="Proteomes" id="UP001302745">
    <property type="component" value="Unassembled WGS sequence"/>
</dbReference>
<dbReference type="PANTHER" id="PTHR24112">
    <property type="entry name" value="LEUCINE-RICH REPEAT, ISOFORM F-RELATED"/>
    <property type="match status" value="1"/>
</dbReference>
<feature type="region of interest" description="Disordered" evidence="1">
    <location>
        <begin position="1187"/>
        <end position="1208"/>
    </location>
</feature>
<evidence type="ECO:0000256" key="1">
    <source>
        <dbReference type="SAM" id="MobiDB-lite"/>
    </source>
</evidence>
<proteinExistence type="predicted"/>
<dbReference type="EMBL" id="MU856878">
    <property type="protein sequence ID" value="KAK4155900.1"/>
    <property type="molecule type" value="Genomic_DNA"/>
</dbReference>
<reference evidence="3" key="1">
    <citation type="journal article" date="2023" name="Mol. Phylogenet. Evol.">
        <title>Genome-scale phylogeny and comparative genomics of the fungal order Sordariales.</title>
        <authorList>
            <person name="Hensen N."/>
            <person name="Bonometti L."/>
            <person name="Westerberg I."/>
            <person name="Brannstrom I.O."/>
            <person name="Guillou S."/>
            <person name="Cros-Aarteil S."/>
            <person name="Calhoun S."/>
            <person name="Haridas S."/>
            <person name="Kuo A."/>
            <person name="Mondo S."/>
            <person name="Pangilinan J."/>
            <person name="Riley R."/>
            <person name="LaButti K."/>
            <person name="Andreopoulos B."/>
            <person name="Lipzen A."/>
            <person name="Chen C."/>
            <person name="Yan M."/>
            <person name="Daum C."/>
            <person name="Ng V."/>
            <person name="Clum A."/>
            <person name="Steindorff A."/>
            <person name="Ohm R.A."/>
            <person name="Martin F."/>
            <person name="Silar P."/>
            <person name="Natvig D.O."/>
            <person name="Lalanne C."/>
            <person name="Gautier V."/>
            <person name="Ament-Velasquez S.L."/>
            <person name="Kruys A."/>
            <person name="Hutchinson M.I."/>
            <person name="Powell A.J."/>
            <person name="Barry K."/>
            <person name="Miller A.N."/>
            <person name="Grigoriev I.V."/>
            <person name="Debuchy R."/>
            <person name="Gladieux P."/>
            <person name="Hiltunen Thoren M."/>
            <person name="Johannesson H."/>
        </authorList>
    </citation>
    <scope>NUCLEOTIDE SEQUENCE</scope>
    <source>
        <strain evidence="3">CBS 538.74</strain>
    </source>
</reference>
<dbReference type="InterPro" id="IPR032675">
    <property type="entry name" value="LRR_dom_sf"/>
</dbReference>
<feature type="compositionally biased region" description="Low complexity" evidence="1">
    <location>
        <begin position="1"/>
        <end position="19"/>
    </location>
</feature>
<gene>
    <name evidence="3" type="ORF">C8A00DRAFT_13120</name>
</gene>
<sequence length="1248" mass="137223">MTVSESESSDSVAGSSTTVPSSPASFDSNHRTFSISSIKGRAWRSFSSKERDGTPDGGHSFRNQARRLSKSRPLSSSSHRDAPSRRGSVISYDHSRLSVSTTDSLSLATATSCTSSVDWEAQLVEGYAALESDTLLLKTKTPWLVVTTGYLVKTKSRADALSLLPGLRTEGGKDETYGSTPEPLLVIPMDAIVSVFAAESTRPSFGIEVWWRNPLAGHSSCRSDFFFTNPTERNQQLHHITRAMRASQQDENDPARHAQDVGSLLAKVHEVEEPRFHHCKPSIFPVVPRGITRKEYIPKVEDATKKPQEGLSFYLMVGTYRCHLVEIQKGKGGDPICRHKTYGLVTLESFRGEWILHEERFNMTFREPFKAPVTFELGSRYYRQIIRAVGTADRFLKPAWPQLWQTMEIFSVSGLKEPQYLVPKEDFGSFKRTLDAYLAAYRCEDVDWEINWKTRLAPEFRLLPGKRDSYSALQLLAVLRALRYNGYFISLSFRDVDLSVLYGLQDNTLRKVNVAYLSRTCVALGPDEIETLRVSSVLHQEFHALAFCSETIRQIDLTNCSKSLSSRLAQHKDQVPNLQFLAPILSLLRSGITKCNRLVVSGNILPQSDVDDLAETMKSGAIQALDVSYCGLDDASLRDMIVVPLSEHPGLLQSLSVSGNPGRLPAHILPGLLQYLTEIRELNLSGSIQAESYIKGSLLPFAALECMERLEELDVSGYKIDEATFQDLERFLQYRSWRLDQGQPLRFYKLVLNHCGITGTQAARLFRAIGEDRGMHLCLSGNPIEYGIDELATAIRQHNGPAGLYIEMIEFRDETNYLSLIQALTETKHLYHLSLAGTAPSPSSPGPCSEELVTTLHNFFARNTSIQCLDLSGFSGKLDDGQLPPGFGRALSGLATNTTLTHLRVRNQNLHDDAGTLGRVLGGGGPNNNNTTLRALDCRDNNLNLTSLRFLVDSVQTNTSLLHMPLPEAERAAIWRNVLRGLQRTPSSVALCRAAQGTVSAANPSPVAIRDLLREEEVLLREVLEGLFERLEGRLGENRRGKGGVVVAAAGNGENGEGVEMTTQQRGYRHRRSGSGSAGMGILGNMSPAAAGEEEEGGWWPAFDVGMGLGIRGVGGGGEGPSRSSSTDSEPVPPVPLLHRPVVRLSTTVQQEAEAEPAMSHHHHIGHGHGLGGGVVVDGMDSPAETLGPVSEVETPVEEQKGREQVRVRVADAEADAAGRLSDEEAQGEGDELFRKMVSDFRRAGFEV</sequence>
<comment type="caution">
    <text evidence="3">The sequence shown here is derived from an EMBL/GenBank/DDBJ whole genome shotgun (WGS) entry which is preliminary data.</text>
</comment>
<dbReference type="InterPro" id="IPR051279">
    <property type="entry name" value="PP1-Reg/Actin-Interact_Protein"/>
</dbReference>
<accession>A0AAN6ZXR7</accession>
<evidence type="ECO:0000259" key="2">
    <source>
        <dbReference type="Pfam" id="PF25353"/>
    </source>
</evidence>
<feature type="region of interest" description="Disordered" evidence="1">
    <location>
        <begin position="44"/>
        <end position="89"/>
    </location>
</feature>
<name>A0AAN6ZXR7_9PEZI</name>
<feature type="compositionally biased region" description="Basic and acidic residues" evidence="1">
    <location>
        <begin position="1198"/>
        <end position="1208"/>
    </location>
</feature>
<feature type="region of interest" description="Disordered" evidence="1">
    <location>
        <begin position="1"/>
        <end position="30"/>
    </location>
</feature>
<protein>
    <recommendedName>
        <fullName evidence="2">LRR-containing protein second PH domain-containing protein</fullName>
    </recommendedName>
</protein>